<proteinExistence type="predicted"/>
<keyword evidence="2" id="KW-1185">Reference proteome</keyword>
<dbReference type="Proteomes" id="UP000836387">
    <property type="component" value="Unassembled WGS sequence"/>
</dbReference>
<evidence type="ECO:0000313" key="1">
    <source>
        <dbReference type="EMBL" id="CAG9945546.1"/>
    </source>
</evidence>
<feature type="non-terminal residue" evidence="1">
    <location>
        <position position="342"/>
    </location>
</feature>
<accession>A0ACA9TX33</accession>
<name>A0ACA9TX33_BIOOC</name>
<reference evidence="1" key="1">
    <citation type="submission" date="2020-04" db="EMBL/GenBank/DDBJ databases">
        <authorList>
            <person name="Broberg M."/>
        </authorList>
    </citation>
    <scope>NUCLEOTIDE SEQUENCE</scope>
</reference>
<protein>
    <submittedName>
        <fullName evidence="1">Uncharacterized protein</fullName>
    </submittedName>
</protein>
<sequence length="342" mass="38170">MEGVCFIKPKYAAETEVNVSGIFGKWKRRRLQGDDTEPDPRDNAGLLPLWVYETHKIKSLSTAQEYIRQFQQLHTTITGRYPPTATTSRSSTSITTASWSPRFNLRAPNIDSKPVLNVDSLRVILVFNIAYDTSIRPLELQRLNDSGCYMIICYTGVRPAELVHNERKPPKDGSLEEFFGVKAVMGADDDADEEPKDPDAAALCGLLLKETVRRDRVKALCYEDILMMVVRHPVTGRATLAMSIKSSCSAPVLLFLGIALFSDAFYSDYLKDANSVLGTEVLLKTPFFRRAARDGTVSEEQAMLYSTLRDHMGDQSEDAGFEKRWTPKFGRRGAANAANGTL</sequence>
<evidence type="ECO:0000313" key="2">
    <source>
        <dbReference type="Proteomes" id="UP000836387"/>
    </source>
</evidence>
<gene>
    <name evidence="1" type="ORF">CRV2_00012284</name>
</gene>
<dbReference type="EMBL" id="CADEHS020000009">
    <property type="protein sequence ID" value="CAG9945546.1"/>
    <property type="molecule type" value="Genomic_DNA"/>
</dbReference>
<organism evidence="1 2">
    <name type="scientific">Clonostachys rosea f. rosea IK726</name>
    <dbReference type="NCBI Taxonomy" id="1349383"/>
    <lineage>
        <taxon>Eukaryota</taxon>
        <taxon>Fungi</taxon>
        <taxon>Dikarya</taxon>
        <taxon>Ascomycota</taxon>
        <taxon>Pezizomycotina</taxon>
        <taxon>Sordariomycetes</taxon>
        <taxon>Hypocreomycetidae</taxon>
        <taxon>Hypocreales</taxon>
        <taxon>Bionectriaceae</taxon>
        <taxon>Clonostachys</taxon>
    </lineage>
</organism>
<comment type="caution">
    <text evidence="1">The sequence shown here is derived from an EMBL/GenBank/DDBJ whole genome shotgun (WGS) entry which is preliminary data.</text>
</comment>
<reference evidence="1" key="2">
    <citation type="submission" date="2021-10" db="EMBL/GenBank/DDBJ databases">
        <authorList>
            <person name="Piombo E."/>
        </authorList>
    </citation>
    <scope>NUCLEOTIDE SEQUENCE</scope>
</reference>